<evidence type="ECO:0000313" key="1">
    <source>
        <dbReference type="EMBL" id="KAK3723034.1"/>
    </source>
</evidence>
<accession>A0ACC3NTU4</accession>
<organism evidence="1 2">
    <name type="scientific">Vermiconidia calcicola</name>
    <dbReference type="NCBI Taxonomy" id="1690605"/>
    <lineage>
        <taxon>Eukaryota</taxon>
        <taxon>Fungi</taxon>
        <taxon>Dikarya</taxon>
        <taxon>Ascomycota</taxon>
        <taxon>Pezizomycotina</taxon>
        <taxon>Dothideomycetes</taxon>
        <taxon>Dothideomycetidae</taxon>
        <taxon>Mycosphaerellales</taxon>
        <taxon>Extremaceae</taxon>
        <taxon>Vermiconidia</taxon>
    </lineage>
</organism>
<sequence>MVSGVEQPTSLKPTDTEHASDSSCTRLALCKPPPSGKVVQQALFQNALSEGESSRRYTLPGILSRSLLADSILGSMPYAAPLACYALWKGRQSNNSSLIDASHQLYIRGLIETQKALMSFETARVDATLVACNALGLYEVLECPEQSVSAYKWHRAACCRLIEIRGPEAHQDGIAHDLFKSIRLFGVLESLEITRSTFFGDAKWMSAPWKLHPKSPLDKLIDICTLGPEMLLKAKRLSSLPPAQTLPAALNIVQDLGRSVAKLETIYAELYASYPQPMYWERPLPEAEVTSFAEVTCESGIVDHSRDPLIFPPALHFHDLELASTLSMYWSMSAIAWSGIADLHNLFSRFNATTIFASAFHAAGTIAAGLTPETLQQQWTEKVRKILQSVAYCTSAAALGHGPPRIATALNVVIDVTKHKEVCASEHAWALRARREIGSRWISMLRYQ</sequence>
<reference evidence="1" key="1">
    <citation type="submission" date="2023-07" db="EMBL/GenBank/DDBJ databases">
        <title>Black Yeasts Isolated from many extreme environments.</title>
        <authorList>
            <person name="Coleine C."/>
            <person name="Stajich J.E."/>
            <person name="Selbmann L."/>
        </authorList>
    </citation>
    <scope>NUCLEOTIDE SEQUENCE</scope>
    <source>
        <strain evidence="1">CCFEE 5714</strain>
    </source>
</reference>
<dbReference type="EMBL" id="JAUTXU010000011">
    <property type="protein sequence ID" value="KAK3723034.1"/>
    <property type="molecule type" value="Genomic_DNA"/>
</dbReference>
<gene>
    <name evidence="1" type="ORF">LTR37_002180</name>
</gene>
<keyword evidence="2" id="KW-1185">Reference proteome</keyword>
<name>A0ACC3NTU4_9PEZI</name>
<dbReference type="Proteomes" id="UP001281147">
    <property type="component" value="Unassembled WGS sequence"/>
</dbReference>
<evidence type="ECO:0000313" key="2">
    <source>
        <dbReference type="Proteomes" id="UP001281147"/>
    </source>
</evidence>
<proteinExistence type="predicted"/>
<protein>
    <submittedName>
        <fullName evidence="1">Uncharacterized protein</fullName>
    </submittedName>
</protein>
<comment type="caution">
    <text evidence="1">The sequence shown here is derived from an EMBL/GenBank/DDBJ whole genome shotgun (WGS) entry which is preliminary data.</text>
</comment>